<dbReference type="Proteomes" id="UP000009342">
    <property type="component" value="Unassembled WGS sequence"/>
</dbReference>
<evidence type="ECO:0000313" key="2">
    <source>
        <dbReference type="Proteomes" id="UP000009342"/>
    </source>
</evidence>
<proteinExistence type="predicted"/>
<gene>
    <name evidence="1" type="ORF">BN134_2250</name>
</gene>
<organism evidence="1 2">
    <name type="scientific">Cronobacter dublinensis 1210</name>
    <dbReference type="NCBI Taxonomy" id="1208656"/>
    <lineage>
        <taxon>Bacteria</taxon>
        <taxon>Pseudomonadati</taxon>
        <taxon>Pseudomonadota</taxon>
        <taxon>Gammaproteobacteria</taxon>
        <taxon>Enterobacterales</taxon>
        <taxon>Enterobacteriaceae</taxon>
        <taxon>Cronobacter</taxon>
    </lineage>
</organism>
<evidence type="ECO:0000313" key="1">
    <source>
        <dbReference type="EMBL" id="CCJ81503.1"/>
    </source>
</evidence>
<protein>
    <submittedName>
        <fullName evidence="1">Uncharacterized protein</fullName>
    </submittedName>
</protein>
<keyword evidence="2" id="KW-1185">Reference proteome</keyword>
<sequence>MKRARIANAKRALHNLQRCHWLSHFMQHKTTGIRLSRRDVNGGAR</sequence>
<accession>A0ABM9Q7S7</accession>
<reference evidence="2" key="1">
    <citation type="journal article" date="2012" name="PLoS ONE">
        <title>Comparative analysis of genome sequences covering the seven cronobacter species.</title>
        <authorList>
            <person name="Joseph S."/>
            <person name="Desai P."/>
            <person name="Ji Y."/>
            <person name="Cummings C.A."/>
            <person name="Shih R."/>
            <person name="Degoricija L."/>
            <person name="Rico A."/>
            <person name="Brzoska P."/>
            <person name="Hamby S.E."/>
            <person name="Masood N."/>
            <person name="Hariri S."/>
            <person name="Sonbol H."/>
            <person name="Chuzhanova N."/>
            <person name="McClelland M."/>
            <person name="Furtado M.R."/>
            <person name="Forsythe S.J."/>
        </authorList>
    </citation>
    <scope>NUCLEOTIDE SEQUENCE [LARGE SCALE GENOMIC DNA]</scope>
    <source>
        <strain evidence="2">1210</strain>
    </source>
</reference>
<name>A0ABM9Q7S7_9ENTR</name>
<comment type="caution">
    <text evidence="1">The sequence shown here is derived from an EMBL/GenBank/DDBJ whole genome shotgun (WGS) entry which is preliminary data.</text>
</comment>
<dbReference type="EMBL" id="CAKZ01000106">
    <property type="protein sequence ID" value="CCJ81503.1"/>
    <property type="molecule type" value="Genomic_DNA"/>
</dbReference>